<evidence type="ECO:0000256" key="1">
    <source>
        <dbReference type="PROSITE-ProRule" id="PRU00285"/>
    </source>
</evidence>
<dbReference type="SUPFAM" id="SSF49764">
    <property type="entry name" value="HSP20-like chaperones"/>
    <property type="match status" value="1"/>
</dbReference>
<gene>
    <name evidence="4" type="ORF">IGS68_20300</name>
</gene>
<sequence length="139" mass="15500">MPSRDPRIWMWAEALDMMDKAERMRRQFFQPGSPGNPGAARRPTWQPPVDLIETAEEYLVVVALPGVRPDQVQVVIDGGVLIVVGERALPVGDRAGLIHRMEIPHGRFERHIELPPGPLELGRRELADGCLVLSLRKAG</sequence>
<dbReference type="InterPro" id="IPR008978">
    <property type="entry name" value="HSP20-like_chaperone"/>
</dbReference>
<dbReference type="InterPro" id="IPR002068">
    <property type="entry name" value="A-crystallin/Hsp20_dom"/>
</dbReference>
<dbReference type="EMBL" id="CP067420">
    <property type="protein sequence ID" value="QQP88369.1"/>
    <property type="molecule type" value="Genomic_DNA"/>
</dbReference>
<name>A0ABX7B3H5_9PROT</name>
<dbReference type="CDD" id="cd06464">
    <property type="entry name" value="ACD_sHsps-like"/>
    <property type="match status" value="1"/>
</dbReference>
<dbReference type="Gene3D" id="2.60.40.790">
    <property type="match status" value="1"/>
</dbReference>
<dbReference type="PROSITE" id="PS01031">
    <property type="entry name" value="SHSP"/>
    <property type="match status" value="1"/>
</dbReference>
<keyword evidence="5" id="KW-1185">Reference proteome</keyword>
<comment type="similarity">
    <text evidence="1 2">Belongs to the small heat shock protein (HSP20) family.</text>
</comment>
<protein>
    <submittedName>
        <fullName evidence="4">Hsp20/alpha crystallin family protein</fullName>
    </submittedName>
</protein>
<organism evidence="4 5">
    <name type="scientific">Skermanella cutis</name>
    <dbReference type="NCBI Taxonomy" id="2775420"/>
    <lineage>
        <taxon>Bacteria</taxon>
        <taxon>Pseudomonadati</taxon>
        <taxon>Pseudomonadota</taxon>
        <taxon>Alphaproteobacteria</taxon>
        <taxon>Rhodospirillales</taxon>
        <taxon>Azospirillaceae</taxon>
        <taxon>Skermanella</taxon>
    </lineage>
</organism>
<evidence type="ECO:0000313" key="5">
    <source>
        <dbReference type="Proteomes" id="UP000595197"/>
    </source>
</evidence>
<evidence type="ECO:0000313" key="4">
    <source>
        <dbReference type="EMBL" id="QQP88369.1"/>
    </source>
</evidence>
<feature type="domain" description="SHSP" evidence="3">
    <location>
        <begin position="40"/>
        <end position="139"/>
    </location>
</feature>
<proteinExistence type="inferred from homology"/>
<evidence type="ECO:0000259" key="3">
    <source>
        <dbReference type="PROSITE" id="PS01031"/>
    </source>
</evidence>
<reference evidence="4" key="1">
    <citation type="submission" date="2021-02" db="EMBL/GenBank/DDBJ databases">
        <title>Skermanella TT6 skin isolate.</title>
        <authorList>
            <person name="Lee K."/>
            <person name="Ganzorig M."/>
        </authorList>
    </citation>
    <scope>NUCLEOTIDE SEQUENCE</scope>
    <source>
        <strain evidence="4">TT6</strain>
    </source>
</reference>
<evidence type="ECO:0000256" key="2">
    <source>
        <dbReference type="RuleBase" id="RU003616"/>
    </source>
</evidence>
<dbReference type="Proteomes" id="UP000595197">
    <property type="component" value="Chromosome"/>
</dbReference>
<dbReference type="RefSeq" id="WP_201073120.1">
    <property type="nucleotide sequence ID" value="NZ_CP067420.1"/>
</dbReference>
<accession>A0ABX7B3H5</accession>
<dbReference type="Pfam" id="PF00011">
    <property type="entry name" value="HSP20"/>
    <property type="match status" value="1"/>
</dbReference>